<feature type="region of interest" description="Disordered" evidence="1">
    <location>
        <begin position="1"/>
        <end position="107"/>
    </location>
</feature>
<sequence length="107" mass="11501">MGSQETSAHHKALVSDPKLAPPALELTQPQRRPRTGPPRSGRILTGGAERDRGEERANPGRIPTLKLLAELSPVRAEPPSDADRGALWPTRTPKGPMENSGVEGLEK</sequence>
<dbReference type="Proteomes" id="UP001066276">
    <property type="component" value="Chromosome 6"/>
</dbReference>
<dbReference type="AlphaFoldDB" id="A0AAV7Q7N2"/>
<dbReference type="EMBL" id="JANPWB010000010">
    <property type="protein sequence ID" value="KAJ1135624.1"/>
    <property type="molecule type" value="Genomic_DNA"/>
</dbReference>
<evidence type="ECO:0000256" key="1">
    <source>
        <dbReference type="SAM" id="MobiDB-lite"/>
    </source>
</evidence>
<gene>
    <name evidence="2" type="ORF">NDU88_002062</name>
</gene>
<feature type="compositionally biased region" description="Basic and acidic residues" evidence="1">
    <location>
        <begin position="48"/>
        <end position="58"/>
    </location>
</feature>
<name>A0AAV7Q7N2_PLEWA</name>
<accession>A0AAV7Q7N2</accession>
<proteinExistence type="predicted"/>
<protein>
    <submittedName>
        <fullName evidence="2">Uncharacterized protein</fullName>
    </submittedName>
</protein>
<evidence type="ECO:0000313" key="3">
    <source>
        <dbReference type="Proteomes" id="UP001066276"/>
    </source>
</evidence>
<evidence type="ECO:0000313" key="2">
    <source>
        <dbReference type="EMBL" id="KAJ1135624.1"/>
    </source>
</evidence>
<comment type="caution">
    <text evidence="2">The sequence shown here is derived from an EMBL/GenBank/DDBJ whole genome shotgun (WGS) entry which is preliminary data.</text>
</comment>
<reference evidence="2" key="1">
    <citation type="journal article" date="2022" name="bioRxiv">
        <title>Sequencing and chromosome-scale assembly of the giantPleurodeles waltlgenome.</title>
        <authorList>
            <person name="Brown T."/>
            <person name="Elewa A."/>
            <person name="Iarovenko S."/>
            <person name="Subramanian E."/>
            <person name="Araus A.J."/>
            <person name="Petzold A."/>
            <person name="Susuki M."/>
            <person name="Suzuki K.-i.T."/>
            <person name="Hayashi T."/>
            <person name="Toyoda A."/>
            <person name="Oliveira C."/>
            <person name="Osipova E."/>
            <person name="Leigh N.D."/>
            <person name="Simon A."/>
            <person name="Yun M.H."/>
        </authorList>
    </citation>
    <scope>NUCLEOTIDE SEQUENCE</scope>
    <source>
        <strain evidence="2">20211129_DDA</strain>
        <tissue evidence="2">Liver</tissue>
    </source>
</reference>
<organism evidence="2 3">
    <name type="scientific">Pleurodeles waltl</name>
    <name type="common">Iberian ribbed newt</name>
    <dbReference type="NCBI Taxonomy" id="8319"/>
    <lineage>
        <taxon>Eukaryota</taxon>
        <taxon>Metazoa</taxon>
        <taxon>Chordata</taxon>
        <taxon>Craniata</taxon>
        <taxon>Vertebrata</taxon>
        <taxon>Euteleostomi</taxon>
        <taxon>Amphibia</taxon>
        <taxon>Batrachia</taxon>
        <taxon>Caudata</taxon>
        <taxon>Salamandroidea</taxon>
        <taxon>Salamandridae</taxon>
        <taxon>Pleurodelinae</taxon>
        <taxon>Pleurodeles</taxon>
    </lineage>
</organism>
<keyword evidence="3" id="KW-1185">Reference proteome</keyword>